<protein>
    <submittedName>
        <fullName evidence="2">Uncharacterized protein</fullName>
    </submittedName>
</protein>
<evidence type="ECO:0000313" key="2">
    <source>
        <dbReference type="EMBL" id="KAG8383500.1"/>
    </source>
</evidence>
<reference evidence="2" key="1">
    <citation type="submission" date="2019-10" db="EMBL/GenBank/DDBJ databases">
        <authorList>
            <person name="Zhang R."/>
            <person name="Pan Y."/>
            <person name="Wang J."/>
            <person name="Ma R."/>
            <person name="Yu S."/>
        </authorList>
    </citation>
    <scope>NUCLEOTIDE SEQUENCE</scope>
    <source>
        <strain evidence="2">LA-IB0</strain>
        <tissue evidence="2">Leaf</tissue>
    </source>
</reference>
<proteinExistence type="predicted"/>
<evidence type="ECO:0000256" key="1">
    <source>
        <dbReference type="SAM" id="MobiDB-lite"/>
    </source>
</evidence>
<sequence length="474" mass="52168">MAEGNTSEGLSKSRSVLGDLTNRLAKRRISEKEKNGIKSFDFNDKDALKRIRVSPRPCTGINSLKGNVISSISKIPNENQDPKFAAVSNNSIDVNTDSDDGHCLKGRNVVLSNSKLDGENMDIVILGDPKLDDVPKSVNKLDVAVTGLVDSCGKNSEDNGVPRMDNLACQNYEDPNLTNLEGVRAVNSIAVKADDRVKLDVLKKNGIVGISEVLPENKCPSLKHSLREIVSIEANDELGERPPVETSRALSEPGGEAKMNLEDTQNDYKKKVDDYNVDSFVLSQSGSFDCTILPESQESRVFEADRSTELKKGDECAHMSGGTDSINTCSCSFCTKDAMNRHDCKSMHFLLAISCAYMVGPQLSGHQGSSIGILTYLLFKIPLAMKKSQKEASILAERSCRSKATEKHGAESFGRTSKLESHLMYQWRSLFQHMARIWEEESNQLEASLLPLTDLREKCKNGLETINPTPPEKH</sequence>
<dbReference type="PANTHER" id="PTHR33924:SF1">
    <property type="entry name" value="DNA-DIRECTED RNA POLYMERASE SUBUNIT BETA"/>
    <property type="match status" value="1"/>
</dbReference>
<feature type="region of interest" description="Disordered" evidence="1">
    <location>
        <begin position="239"/>
        <end position="265"/>
    </location>
</feature>
<dbReference type="Proteomes" id="UP000826271">
    <property type="component" value="Unassembled WGS sequence"/>
</dbReference>
<keyword evidence="3" id="KW-1185">Reference proteome</keyword>
<gene>
    <name evidence="2" type="ORF">BUALT_Bualt04G0019700</name>
</gene>
<dbReference type="PANTHER" id="PTHR33924">
    <property type="entry name" value="CATION-TRANSPORTING ATPASE"/>
    <property type="match status" value="1"/>
</dbReference>
<evidence type="ECO:0000313" key="3">
    <source>
        <dbReference type="Proteomes" id="UP000826271"/>
    </source>
</evidence>
<dbReference type="AlphaFoldDB" id="A0AAV6XW87"/>
<organism evidence="2 3">
    <name type="scientific">Buddleja alternifolia</name>
    <dbReference type="NCBI Taxonomy" id="168488"/>
    <lineage>
        <taxon>Eukaryota</taxon>
        <taxon>Viridiplantae</taxon>
        <taxon>Streptophyta</taxon>
        <taxon>Embryophyta</taxon>
        <taxon>Tracheophyta</taxon>
        <taxon>Spermatophyta</taxon>
        <taxon>Magnoliopsida</taxon>
        <taxon>eudicotyledons</taxon>
        <taxon>Gunneridae</taxon>
        <taxon>Pentapetalae</taxon>
        <taxon>asterids</taxon>
        <taxon>lamiids</taxon>
        <taxon>Lamiales</taxon>
        <taxon>Scrophulariaceae</taxon>
        <taxon>Buddlejeae</taxon>
        <taxon>Buddleja</taxon>
    </lineage>
</organism>
<accession>A0AAV6XW87</accession>
<dbReference type="EMBL" id="WHWC01000004">
    <property type="protein sequence ID" value="KAG8383500.1"/>
    <property type="molecule type" value="Genomic_DNA"/>
</dbReference>
<name>A0AAV6XW87_9LAMI</name>
<comment type="caution">
    <text evidence="2">The sequence shown here is derived from an EMBL/GenBank/DDBJ whole genome shotgun (WGS) entry which is preliminary data.</text>
</comment>